<sequence length="248" mass="27957">MSNAENAQYTDPRLIELYDLQNTGVDDYRFYEQLIGRKALCIADVGCGTGVFAMRLAQQGHAVVGIDPAEAMLDHAGRRDRQHQVRWLHGDASRLPAELLFDVIVMTGHAFQCLLTDAAVQETLRAAHAHLRPGGRMMFESRNPATQPWQRWVPAHSHRVLSKPDGESVAIYHDTQSMQGELLRFDTHFHFQRSGWRLMSHSVLRFMPQAAIAEHLQRAGFGPLQWFGDWQGGAWSMASPEIIALAYA</sequence>
<dbReference type="GO" id="GO:0010420">
    <property type="term" value="F:polyprenyldihydroxybenzoate methyltransferase activity"/>
    <property type="evidence" value="ECO:0007669"/>
    <property type="project" value="TreeGrafter"/>
</dbReference>
<dbReference type="InterPro" id="IPR041698">
    <property type="entry name" value="Methyltransf_25"/>
</dbReference>
<evidence type="ECO:0000313" key="3">
    <source>
        <dbReference type="Proteomes" id="UP000248395"/>
    </source>
</evidence>
<accession>A0A318JQ67</accession>
<dbReference type="Gene3D" id="3.40.50.150">
    <property type="entry name" value="Vaccinia Virus protein VP39"/>
    <property type="match status" value="1"/>
</dbReference>
<comment type="caution">
    <text evidence="2">The sequence shown here is derived from an EMBL/GenBank/DDBJ whole genome shotgun (WGS) entry which is preliminary data.</text>
</comment>
<keyword evidence="2" id="KW-0808">Transferase</keyword>
<reference evidence="2 3" key="1">
    <citation type="submission" date="2018-05" db="EMBL/GenBank/DDBJ databases">
        <title>Genomic Encyclopedia of Type Strains, Phase IV (KMG-IV): sequencing the most valuable type-strain genomes for metagenomic binning, comparative biology and taxonomic classification.</title>
        <authorList>
            <person name="Goeker M."/>
        </authorList>
    </citation>
    <scope>NUCLEOTIDE SEQUENCE [LARGE SCALE GENOMIC DNA]</scope>
    <source>
        <strain evidence="2 3">DSM 25134</strain>
    </source>
</reference>
<evidence type="ECO:0000313" key="2">
    <source>
        <dbReference type="EMBL" id="PXX50963.1"/>
    </source>
</evidence>
<dbReference type="Pfam" id="PF13649">
    <property type="entry name" value="Methyltransf_25"/>
    <property type="match status" value="1"/>
</dbReference>
<proteinExistence type="predicted"/>
<dbReference type="RefSeq" id="WP_110312810.1">
    <property type="nucleotide sequence ID" value="NZ_QJKC01000001.1"/>
</dbReference>
<feature type="domain" description="Methyltransferase" evidence="1">
    <location>
        <begin position="42"/>
        <end position="135"/>
    </location>
</feature>
<dbReference type="OrthoDB" id="9811589at2"/>
<dbReference type="GO" id="GO:0032259">
    <property type="term" value="P:methylation"/>
    <property type="evidence" value="ECO:0007669"/>
    <property type="project" value="UniProtKB-KW"/>
</dbReference>
<dbReference type="PANTHER" id="PTHR43464:SF23">
    <property type="entry name" value="JUVENILE HORMONE ACID O-METHYLTRANSFERASE"/>
    <property type="match status" value="1"/>
</dbReference>
<dbReference type="SUPFAM" id="SSF53335">
    <property type="entry name" value="S-adenosyl-L-methionine-dependent methyltransferases"/>
    <property type="match status" value="1"/>
</dbReference>
<dbReference type="PANTHER" id="PTHR43464">
    <property type="entry name" value="METHYLTRANSFERASE"/>
    <property type="match status" value="1"/>
</dbReference>
<dbReference type="CDD" id="cd02440">
    <property type="entry name" value="AdoMet_MTases"/>
    <property type="match status" value="1"/>
</dbReference>
<dbReference type="AlphaFoldDB" id="A0A318JQ67"/>
<organism evidence="2 3">
    <name type="scientific">Aquitalea magnusonii</name>
    <dbReference type="NCBI Taxonomy" id="332411"/>
    <lineage>
        <taxon>Bacteria</taxon>
        <taxon>Pseudomonadati</taxon>
        <taxon>Pseudomonadota</taxon>
        <taxon>Betaproteobacteria</taxon>
        <taxon>Neisseriales</taxon>
        <taxon>Chromobacteriaceae</taxon>
        <taxon>Aquitalea</taxon>
    </lineage>
</organism>
<keyword evidence="2" id="KW-0489">Methyltransferase</keyword>
<evidence type="ECO:0000259" key="1">
    <source>
        <dbReference type="Pfam" id="PF13649"/>
    </source>
</evidence>
<keyword evidence="2" id="KW-0830">Ubiquinone</keyword>
<dbReference type="EMBL" id="QJKC01000001">
    <property type="protein sequence ID" value="PXX50963.1"/>
    <property type="molecule type" value="Genomic_DNA"/>
</dbReference>
<protein>
    <submittedName>
        <fullName evidence="2">Ubiquinone/menaquinone biosynthesis C-methylase UbiE</fullName>
    </submittedName>
</protein>
<dbReference type="Proteomes" id="UP000248395">
    <property type="component" value="Unassembled WGS sequence"/>
</dbReference>
<name>A0A318JQ67_9NEIS</name>
<keyword evidence="3" id="KW-1185">Reference proteome</keyword>
<dbReference type="InterPro" id="IPR029063">
    <property type="entry name" value="SAM-dependent_MTases_sf"/>
</dbReference>
<gene>
    <name evidence="2" type="ORF">DFR38_10118</name>
</gene>